<dbReference type="PANTHER" id="PTHR43148">
    <property type="entry name" value="GLYCERALDEHYDE-3-PHOSPHATE DEHYDROGENASE 2"/>
    <property type="match status" value="1"/>
</dbReference>
<dbReference type="InterPro" id="IPR020829">
    <property type="entry name" value="GlycerAld_3-P_DH_cat"/>
</dbReference>
<dbReference type="EMBL" id="AUZY01012532">
    <property type="protein sequence ID" value="EQD29573.1"/>
    <property type="molecule type" value="Genomic_DNA"/>
</dbReference>
<dbReference type="Gene3D" id="3.30.360.10">
    <property type="entry name" value="Dihydrodipicolinate Reductase, domain 2"/>
    <property type="match status" value="1"/>
</dbReference>
<organism evidence="4">
    <name type="scientific">mine drainage metagenome</name>
    <dbReference type="NCBI Taxonomy" id="410659"/>
    <lineage>
        <taxon>unclassified sequences</taxon>
        <taxon>metagenomes</taxon>
        <taxon>ecological metagenomes</taxon>
    </lineage>
</organism>
<dbReference type="PROSITE" id="PS00071">
    <property type="entry name" value="GAPDH"/>
    <property type="match status" value="1"/>
</dbReference>
<sequence>MIITAPAKGEDVTVVMGVNHGRYDPARHHVISNASCTTNCLAPVAKVLSDTFGIENGVMTTIHSYTSDQRLLDAPHSDPRRARAAALSMIPTSTGAAKAAALVLPELAGKFQGMAIRVPTPNVSVVDLTVTLSTATSAAEVNQAMRAAAAGDLRGIRGGGGRATW</sequence>
<dbReference type="InterPro" id="IPR020831">
    <property type="entry name" value="GlycerAld/Erythrose_P_DH"/>
</dbReference>
<evidence type="ECO:0000259" key="3">
    <source>
        <dbReference type="Pfam" id="PF02800"/>
    </source>
</evidence>
<evidence type="ECO:0000256" key="2">
    <source>
        <dbReference type="ARBA" id="ARBA00023002"/>
    </source>
</evidence>
<protein>
    <submittedName>
        <fullName evidence="4">Glyceraldehyde 3-phosphate dehydrogenase</fullName>
        <ecNumber evidence="4">1.2.1.-</ecNumber>
    </submittedName>
</protein>
<comment type="caution">
    <text evidence="4">The sequence shown here is derived from an EMBL/GenBank/DDBJ whole genome shotgun (WGS) entry which is preliminary data.</text>
</comment>
<dbReference type="FunFam" id="3.30.360.10:FF:000002">
    <property type="entry name" value="Glyceraldehyde-3-phosphate dehydrogenase"/>
    <property type="match status" value="1"/>
</dbReference>
<gene>
    <name evidence="4" type="ORF">B1B_18703</name>
</gene>
<dbReference type="AlphaFoldDB" id="T0Y8W0"/>
<accession>T0Y8W0</accession>
<dbReference type="CDD" id="cd18126">
    <property type="entry name" value="GAPDH_I_C"/>
    <property type="match status" value="1"/>
</dbReference>
<keyword evidence="2 4" id="KW-0560">Oxidoreductase</keyword>
<dbReference type="SUPFAM" id="SSF51735">
    <property type="entry name" value="NAD(P)-binding Rossmann-fold domains"/>
    <property type="match status" value="1"/>
</dbReference>
<dbReference type="GO" id="GO:0016620">
    <property type="term" value="F:oxidoreductase activity, acting on the aldehyde or oxo group of donors, NAD or NADP as acceptor"/>
    <property type="evidence" value="ECO:0007669"/>
    <property type="project" value="InterPro"/>
</dbReference>
<evidence type="ECO:0000313" key="4">
    <source>
        <dbReference type="EMBL" id="EQD29573.1"/>
    </source>
</evidence>
<comment type="similarity">
    <text evidence="1">Belongs to the glyceraldehyde-3-phosphate dehydrogenase family.</text>
</comment>
<reference evidence="4" key="1">
    <citation type="submission" date="2013-08" db="EMBL/GenBank/DDBJ databases">
        <authorList>
            <person name="Mendez C."/>
            <person name="Richter M."/>
            <person name="Ferrer M."/>
            <person name="Sanchez J."/>
        </authorList>
    </citation>
    <scope>NUCLEOTIDE SEQUENCE</scope>
</reference>
<dbReference type="Pfam" id="PF02800">
    <property type="entry name" value="Gp_dh_C"/>
    <property type="match status" value="1"/>
</dbReference>
<dbReference type="SUPFAM" id="SSF55347">
    <property type="entry name" value="Glyceraldehyde-3-phosphate dehydrogenase-like, C-terminal domain"/>
    <property type="match status" value="1"/>
</dbReference>
<reference evidence="4" key="2">
    <citation type="journal article" date="2014" name="ISME J.">
        <title>Microbial stratification in low pH oxic and suboxic macroscopic growths along an acid mine drainage.</title>
        <authorList>
            <person name="Mendez-Garcia C."/>
            <person name="Mesa V."/>
            <person name="Sprenger R.R."/>
            <person name="Richter M."/>
            <person name="Diez M.S."/>
            <person name="Solano J."/>
            <person name="Bargiela R."/>
            <person name="Golyshina O.V."/>
            <person name="Manteca A."/>
            <person name="Ramos J.L."/>
            <person name="Gallego J.R."/>
            <person name="Llorente I."/>
            <person name="Martins Dos Santos V.A."/>
            <person name="Jensen O.N."/>
            <person name="Pelaez A.I."/>
            <person name="Sanchez J."/>
            <person name="Ferrer M."/>
        </authorList>
    </citation>
    <scope>NUCLEOTIDE SEQUENCE</scope>
</reference>
<evidence type="ECO:0000256" key="1">
    <source>
        <dbReference type="ARBA" id="ARBA00007406"/>
    </source>
</evidence>
<dbReference type="EC" id="1.2.1.-" evidence="4"/>
<proteinExistence type="inferred from homology"/>
<dbReference type="InterPro" id="IPR036291">
    <property type="entry name" value="NAD(P)-bd_dom_sf"/>
</dbReference>
<dbReference type="InterPro" id="IPR020830">
    <property type="entry name" value="GlycerAld_3-P_DH_AS"/>
</dbReference>
<dbReference type="PRINTS" id="PR00078">
    <property type="entry name" value="G3PDHDRGNASE"/>
</dbReference>
<feature type="non-terminal residue" evidence="4">
    <location>
        <position position="165"/>
    </location>
</feature>
<name>T0Y8W0_9ZZZZ</name>
<feature type="domain" description="Glyceraldehyde 3-phosphate dehydrogenase catalytic" evidence="3">
    <location>
        <begin position="41"/>
        <end position="156"/>
    </location>
</feature>